<protein>
    <submittedName>
        <fullName evidence="1">Uncharacterized protein</fullName>
    </submittedName>
</protein>
<keyword evidence="2" id="KW-1185">Reference proteome</keyword>
<comment type="caution">
    <text evidence="1">The sequence shown here is derived from an EMBL/GenBank/DDBJ whole genome shotgun (WGS) entry which is preliminary data.</text>
</comment>
<proteinExistence type="predicted"/>
<dbReference type="Proteomes" id="UP000828941">
    <property type="component" value="Chromosome 13"/>
</dbReference>
<evidence type="ECO:0000313" key="2">
    <source>
        <dbReference type="Proteomes" id="UP000828941"/>
    </source>
</evidence>
<gene>
    <name evidence="1" type="ORF">L6164_033993</name>
</gene>
<sequence>MKHWGAIENLLIGCCSSTHDGRIDYGEFVAMMKEGDGGFGRTRTMKVRTLDWRKKSIETVELEDFHRKKCKPTALTRSPQALSSLSLPLASKSKPFASVCAGVGSTDVKRGIINMRNSHGQSRTSLD</sequence>
<name>A0ACB9KU08_BAUVA</name>
<dbReference type="EMBL" id="CM039438">
    <property type="protein sequence ID" value="KAI4300639.1"/>
    <property type="molecule type" value="Genomic_DNA"/>
</dbReference>
<accession>A0ACB9KU08</accession>
<evidence type="ECO:0000313" key="1">
    <source>
        <dbReference type="EMBL" id="KAI4300639.1"/>
    </source>
</evidence>
<organism evidence="1 2">
    <name type="scientific">Bauhinia variegata</name>
    <name type="common">Purple orchid tree</name>
    <name type="synonym">Phanera variegata</name>
    <dbReference type="NCBI Taxonomy" id="167791"/>
    <lineage>
        <taxon>Eukaryota</taxon>
        <taxon>Viridiplantae</taxon>
        <taxon>Streptophyta</taxon>
        <taxon>Embryophyta</taxon>
        <taxon>Tracheophyta</taxon>
        <taxon>Spermatophyta</taxon>
        <taxon>Magnoliopsida</taxon>
        <taxon>eudicotyledons</taxon>
        <taxon>Gunneridae</taxon>
        <taxon>Pentapetalae</taxon>
        <taxon>rosids</taxon>
        <taxon>fabids</taxon>
        <taxon>Fabales</taxon>
        <taxon>Fabaceae</taxon>
        <taxon>Cercidoideae</taxon>
        <taxon>Cercideae</taxon>
        <taxon>Bauhiniinae</taxon>
        <taxon>Bauhinia</taxon>
    </lineage>
</organism>
<reference evidence="1 2" key="1">
    <citation type="journal article" date="2022" name="DNA Res.">
        <title>Chromosomal-level genome assembly of the orchid tree Bauhinia variegata (Leguminosae; Cercidoideae) supports the allotetraploid origin hypothesis of Bauhinia.</title>
        <authorList>
            <person name="Zhong Y."/>
            <person name="Chen Y."/>
            <person name="Zheng D."/>
            <person name="Pang J."/>
            <person name="Liu Y."/>
            <person name="Luo S."/>
            <person name="Meng S."/>
            <person name="Qian L."/>
            <person name="Wei D."/>
            <person name="Dai S."/>
            <person name="Zhou R."/>
        </authorList>
    </citation>
    <scope>NUCLEOTIDE SEQUENCE [LARGE SCALE GENOMIC DNA]</scope>
    <source>
        <strain evidence="1">BV-YZ2020</strain>
    </source>
</reference>